<feature type="region of interest" description="Disordered" evidence="1">
    <location>
        <begin position="16"/>
        <end position="40"/>
    </location>
</feature>
<dbReference type="AlphaFoldDB" id="A0AAV4AUK2"/>
<keyword evidence="3" id="KW-1185">Reference proteome</keyword>
<dbReference type="Proteomes" id="UP000735302">
    <property type="component" value="Unassembled WGS sequence"/>
</dbReference>
<gene>
    <name evidence="2" type="ORF">PoB_003749000</name>
</gene>
<evidence type="ECO:0000313" key="3">
    <source>
        <dbReference type="Proteomes" id="UP000735302"/>
    </source>
</evidence>
<feature type="compositionally biased region" description="Pro residues" evidence="1">
    <location>
        <begin position="19"/>
        <end position="31"/>
    </location>
</feature>
<evidence type="ECO:0000313" key="2">
    <source>
        <dbReference type="EMBL" id="GFO10985.1"/>
    </source>
</evidence>
<proteinExistence type="predicted"/>
<organism evidence="2 3">
    <name type="scientific">Plakobranchus ocellatus</name>
    <dbReference type="NCBI Taxonomy" id="259542"/>
    <lineage>
        <taxon>Eukaryota</taxon>
        <taxon>Metazoa</taxon>
        <taxon>Spiralia</taxon>
        <taxon>Lophotrochozoa</taxon>
        <taxon>Mollusca</taxon>
        <taxon>Gastropoda</taxon>
        <taxon>Heterobranchia</taxon>
        <taxon>Euthyneura</taxon>
        <taxon>Panpulmonata</taxon>
        <taxon>Sacoglossa</taxon>
        <taxon>Placobranchoidea</taxon>
        <taxon>Plakobranchidae</taxon>
        <taxon>Plakobranchus</taxon>
    </lineage>
</organism>
<reference evidence="2 3" key="1">
    <citation type="journal article" date="2021" name="Elife">
        <title>Chloroplast acquisition without the gene transfer in kleptoplastic sea slugs, Plakobranchus ocellatus.</title>
        <authorList>
            <person name="Maeda T."/>
            <person name="Takahashi S."/>
            <person name="Yoshida T."/>
            <person name="Shimamura S."/>
            <person name="Takaki Y."/>
            <person name="Nagai Y."/>
            <person name="Toyoda A."/>
            <person name="Suzuki Y."/>
            <person name="Arimoto A."/>
            <person name="Ishii H."/>
            <person name="Satoh N."/>
            <person name="Nishiyama T."/>
            <person name="Hasebe M."/>
            <person name="Maruyama T."/>
            <person name="Minagawa J."/>
            <person name="Obokata J."/>
            <person name="Shigenobu S."/>
        </authorList>
    </citation>
    <scope>NUCLEOTIDE SEQUENCE [LARGE SCALE GENOMIC DNA]</scope>
</reference>
<evidence type="ECO:0000256" key="1">
    <source>
        <dbReference type="SAM" id="MobiDB-lite"/>
    </source>
</evidence>
<dbReference type="EMBL" id="BLXT01004214">
    <property type="protein sequence ID" value="GFO10985.1"/>
    <property type="molecule type" value="Genomic_DNA"/>
</dbReference>
<name>A0AAV4AUK2_9GAST</name>
<comment type="caution">
    <text evidence="2">The sequence shown here is derived from an EMBL/GenBank/DDBJ whole genome shotgun (WGS) entry which is preliminary data.</text>
</comment>
<accession>A0AAV4AUK2</accession>
<protein>
    <submittedName>
        <fullName evidence="2">Uncharacterized protein</fullName>
    </submittedName>
</protein>
<sequence>MRRRFARIRNRKIHADIRPGPPAILPVPTPPNESNSRQKDSCRVRIGSLPIVSSSLLNIQKYKRKKPKPVHNTVISGFQAVRQARVPVAVLKLATEGSCRSHGGLASHCATDAPGFVLRQGRYTIWLEISLDTE</sequence>